<feature type="binding site" evidence="11">
    <location>
        <position position="160"/>
    </location>
    <ligand>
        <name>ATP</name>
        <dbReference type="ChEBI" id="CHEBI:30616"/>
    </ligand>
</feature>
<feature type="binding site" evidence="11">
    <location>
        <position position="40"/>
    </location>
    <ligand>
        <name>Mg(2+)</name>
        <dbReference type="ChEBI" id="CHEBI:18420"/>
    </ligand>
</feature>
<dbReference type="GO" id="GO:0000287">
    <property type="term" value="F:magnesium ion binding"/>
    <property type="evidence" value="ECO:0007669"/>
    <property type="project" value="UniProtKB-UniRule"/>
</dbReference>
<protein>
    <recommendedName>
        <fullName evidence="11">CCA-adding enzyme</fullName>
        <ecNumber evidence="11">2.7.7.72</ecNumber>
    </recommendedName>
    <alternativeName>
        <fullName evidence="11">CCA tRNA nucleotidyltransferase</fullName>
    </alternativeName>
    <alternativeName>
        <fullName evidence="11">tRNA CCA-pyrophosphorylase</fullName>
    </alternativeName>
    <alternativeName>
        <fullName evidence="11">tRNA adenylyl-/cytidylyl- transferase</fullName>
    </alternativeName>
    <alternativeName>
        <fullName evidence="11">tRNA nucleotidyltransferase</fullName>
    </alternativeName>
    <alternativeName>
        <fullName evidence="11">tRNA-NT</fullName>
    </alternativeName>
</protein>
<dbReference type="InterPro" id="IPR050264">
    <property type="entry name" value="Bact_CCA-adding_enz_type3_sf"/>
</dbReference>
<name>A0A3Q9QWG6_9BACI</name>
<dbReference type="GO" id="GO:0005524">
    <property type="term" value="F:ATP binding"/>
    <property type="evidence" value="ECO:0007669"/>
    <property type="project" value="UniProtKB-UniRule"/>
</dbReference>
<evidence type="ECO:0000256" key="4">
    <source>
        <dbReference type="ARBA" id="ARBA00022695"/>
    </source>
</evidence>
<dbReference type="EC" id="2.7.7.72" evidence="11"/>
<dbReference type="InterPro" id="IPR002646">
    <property type="entry name" value="PolA_pol_head_dom"/>
</dbReference>
<dbReference type="Gene3D" id="1.10.246.80">
    <property type="match status" value="1"/>
</dbReference>
<keyword evidence="5 11" id="KW-0479">Metal-binding</keyword>
<keyword evidence="7 11" id="KW-0692">RNA repair</keyword>
<dbReference type="HAMAP" id="MF_01263">
    <property type="entry name" value="CCA_bact_type3"/>
    <property type="match status" value="1"/>
</dbReference>
<evidence type="ECO:0000313" key="16">
    <source>
        <dbReference type="Proteomes" id="UP000282892"/>
    </source>
</evidence>
<evidence type="ECO:0000256" key="1">
    <source>
        <dbReference type="ARBA" id="ARBA00001946"/>
    </source>
</evidence>
<feature type="binding site" evidence="11">
    <location>
        <position position="27"/>
    </location>
    <ligand>
        <name>ATP</name>
        <dbReference type="ChEBI" id="CHEBI:30616"/>
    </ligand>
</feature>
<dbReference type="Gene3D" id="3.30.460.10">
    <property type="entry name" value="Beta Polymerase, domain 2"/>
    <property type="match status" value="1"/>
</dbReference>
<accession>A0A3Q9QWG6</accession>
<dbReference type="InterPro" id="IPR032828">
    <property type="entry name" value="PolyA_RNA-bd"/>
</dbReference>
<proteinExistence type="inferred from homology"/>
<feature type="binding site" evidence="11">
    <location>
        <position position="30"/>
    </location>
    <ligand>
        <name>ATP</name>
        <dbReference type="ChEBI" id="CHEBI:30616"/>
    </ligand>
</feature>
<dbReference type="SUPFAM" id="SSF81891">
    <property type="entry name" value="Poly A polymerase C-terminal region-like"/>
    <property type="match status" value="1"/>
</dbReference>
<dbReference type="NCBIfam" id="NF009814">
    <property type="entry name" value="PRK13299.1"/>
    <property type="match status" value="1"/>
</dbReference>
<dbReference type="SUPFAM" id="SSF81301">
    <property type="entry name" value="Nucleotidyltransferase"/>
    <property type="match status" value="1"/>
</dbReference>
<evidence type="ECO:0000259" key="14">
    <source>
        <dbReference type="Pfam" id="PF13735"/>
    </source>
</evidence>
<evidence type="ECO:0000256" key="10">
    <source>
        <dbReference type="ARBA" id="ARBA00022884"/>
    </source>
</evidence>
<feature type="binding site" evidence="11">
    <location>
        <position position="154"/>
    </location>
    <ligand>
        <name>ATP</name>
        <dbReference type="ChEBI" id="CHEBI:30616"/>
    </ligand>
</feature>
<dbReference type="STRING" id="1193713.GCA_001636315_00583"/>
<dbReference type="RefSeq" id="WP_127487924.1">
    <property type="nucleotide sequence ID" value="NZ_CP022572.1"/>
</dbReference>
<dbReference type="GO" id="GO:0160016">
    <property type="term" value="F:CCACCA tRNA nucleotidyltransferase activity"/>
    <property type="evidence" value="ECO:0007669"/>
    <property type="project" value="RHEA"/>
</dbReference>
<reference evidence="15 16" key="1">
    <citation type="submission" date="2017-07" db="EMBL/GenBank/DDBJ databases">
        <title>The complete genome sequence of Bacillus mesonae strain H20-5, an efficient strain improving plant abiotic stress resistance.</title>
        <authorList>
            <person name="Kim S.Y."/>
            <person name="Song H."/>
            <person name="Sang M.K."/>
            <person name="Weon H.-Y."/>
            <person name="Song J."/>
        </authorList>
    </citation>
    <scope>NUCLEOTIDE SEQUENCE [LARGE SCALE GENOMIC DNA]</scope>
    <source>
        <strain evidence="15 16">H20-5</strain>
    </source>
</reference>
<feature type="binding site" evidence="11">
    <location>
        <position position="111"/>
    </location>
    <ligand>
        <name>CTP</name>
        <dbReference type="ChEBI" id="CHEBI:37563"/>
    </ligand>
</feature>
<evidence type="ECO:0000259" key="12">
    <source>
        <dbReference type="Pfam" id="PF01743"/>
    </source>
</evidence>
<feature type="domain" description="tRNA nucleotidyltransferase/poly(A) polymerase RNA and SrmB- binding" evidence="13">
    <location>
        <begin position="170"/>
        <end position="229"/>
    </location>
</feature>
<dbReference type="CDD" id="cd05398">
    <property type="entry name" value="NT_ClassII-CCAase"/>
    <property type="match status" value="1"/>
</dbReference>
<feature type="binding site" evidence="11">
    <location>
        <position position="27"/>
    </location>
    <ligand>
        <name>CTP</name>
        <dbReference type="ChEBI" id="CHEBI:37563"/>
    </ligand>
</feature>
<comment type="similarity">
    <text evidence="11">Belongs to the tRNA nucleotidyltransferase/poly(A) polymerase family. Bacterial CCA-adding enzyme type 3 subfamily.</text>
</comment>
<evidence type="ECO:0000256" key="3">
    <source>
        <dbReference type="ARBA" id="ARBA00022694"/>
    </source>
</evidence>
<comment type="catalytic activity">
    <reaction evidence="11">
        <text>a tRNA precursor + 2 CTP + ATP = a tRNA with a 3' CCA end + 3 diphosphate</text>
        <dbReference type="Rhea" id="RHEA:14433"/>
        <dbReference type="Rhea" id="RHEA-COMP:10465"/>
        <dbReference type="Rhea" id="RHEA-COMP:10468"/>
        <dbReference type="ChEBI" id="CHEBI:30616"/>
        <dbReference type="ChEBI" id="CHEBI:33019"/>
        <dbReference type="ChEBI" id="CHEBI:37563"/>
        <dbReference type="ChEBI" id="CHEBI:74896"/>
        <dbReference type="ChEBI" id="CHEBI:83071"/>
        <dbReference type="EC" id="2.7.7.72"/>
    </reaction>
</comment>
<dbReference type="Pfam" id="PF12627">
    <property type="entry name" value="PolyA_pol_RNAbd"/>
    <property type="match status" value="1"/>
</dbReference>
<feature type="binding site" evidence="11">
    <location>
        <position position="160"/>
    </location>
    <ligand>
        <name>CTP</name>
        <dbReference type="ChEBI" id="CHEBI:37563"/>
    </ligand>
</feature>
<dbReference type="InterPro" id="IPR043519">
    <property type="entry name" value="NT_sf"/>
</dbReference>
<dbReference type="Pfam" id="PF01743">
    <property type="entry name" value="PolyA_pol"/>
    <property type="match status" value="1"/>
</dbReference>
<evidence type="ECO:0000256" key="8">
    <source>
        <dbReference type="ARBA" id="ARBA00022840"/>
    </source>
</evidence>
<evidence type="ECO:0000313" key="15">
    <source>
        <dbReference type="EMBL" id="AZU63128.1"/>
    </source>
</evidence>
<feature type="binding site" evidence="11">
    <location>
        <position position="111"/>
    </location>
    <ligand>
        <name>ATP</name>
        <dbReference type="ChEBI" id="CHEBI:30616"/>
    </ligand>
</feature>
<feature type="binding site" evidence="11">
    <location>
        <position position="154"/>
    </location>
    <ligand>
        <name>CTP</name>
        <dbReference type="ChEBI" id="CHEBI:37563"/>
    </ligand>
</feature>
<keyword evidence="8 11" id="KW-0067">ATP-binding</keyword>
<keyword evidence="3 11" id="KW-0819">tRNA processing</keyword>
<feature type="binding site" evidence="11">
    <location>
        <position position="163"/>
    </location>
    <ligand>
        <name>ATP</name>
        <dbReference type="ChEBI" id="CHEBI:30616"/>
    </ligand>
</feature>
<evidence type="ECO:0000256" key="7">
    <source>
        <dbReference type="ARBA" id="ARBA00022800"/>
    </source>
</evidence>
<dbReference type="Proteomes" id="UP000282892">
    <property type="component" value="Chromosome"/>
</dbReference>
<dbReference type="InterPro" id="IPR032810">
    <property type="entry name" value="CCA-adding_enz_C"/>
</dbReference>
<feature type="domain" description="Poly A polymerase head" evidence="12">
    <location>
        <begin position="22"/>
        <end position="141"/>
    </location>
</feature>
<organism evidence="15 16">
    <name type="scientific">Neobacillus mesonae</name>
    <dbReference type="NCBI Taxonomy" id="1193713"/>
    <lineage>
        <taxon>Bacteria</taxon>
        <taxon>Bacillati</taxon>
        <taxon>Bacillota</taxon>
        <taxon>Bacilli</taxon>
        <taxon>Bacillales</taxon>
        <taxon>Bacillaceae</taxon>
        <taxon>Neobacillus</taxon>
    </lineage>
</organism>
<evidence type="ECO:0000256" key="9">
    <source>
        <dbReference type="ARBA" id="ARBA00022842"/>
    </source>
</evidence>
<dbReference type="OrthoDB" id="9805698at2"/>
<dbReference type="GO" id="GO:0004810">
    <property type="term" value="F:CCA tRNA nucleotidyltransferase activity"/>
    <property type="evidence" value="ECO:0007669"/>
    <property type="project" value="UniProtKB-UniRule"/>
</dbReference>
<dbReference type="GO" id="GO:0042245">
    <property type="term" value="P:RNA repair"/>
    <property type="evidence" value="ECO:0007669"/>
    <property type="project" value="UniProtKB-KW"/>
</dbReference>
<comment type="subunit">
    <text evidence="11">Homodimer.</text>
</comment>
<feature type="binding site" evidence="11">
    <location>
        <position position="157"/>
    </location>
    <ligand>
        <name>CTP</name>
        <dbReference type="ChEBI" id="CHEBI:37563"/>
    </ligand>
</feature>
<dbReference type="EMBL" id="CP022572">
    <property type="protein sequence ID" value="AZU63128.1"/>
    <property type="molecule type" value="Genomic_DNA"/>
</dbReference>
<dbReference type="GO" id="GO:0000049">
    <property type="term" value="F:tRNA binding"/>
    <property type="evidence" value="ECO:0007669"/>
    <property type="project" value="UniProtKB-UniRule"/>
</dbReference>
<evidence type="ECO:0000256" key="11">
    <source>
        <dbReference type="HAMAP-Rule" id="MF_01263"/>
    </source>
</evidence>
<feature type="binding site" evidence="11">
    <location>
        <position position="163"/>
    </location>
    <ligand>
        <name>CTP</name>
        <dbReference type="ChEBI" id="CHEBI:37563"/>
    </ligand>
</feature>
<sequence>MNEPFISAVPVLQQLEDAGYEAYFVGGSVRDYLLNKQISDVDIATSATPEEVKAIFPKTVDIGIEHGTVLVLFNLKSYEITTFRTEGDYQDFRRPKEVAFIRNLTDDLRRRDFTMNAMAMDRMGQVIDPFKGQQAIEQKIIQSVGHAKERFSEDALRMMRAVRFVSQLSFHIEEETMRALKELTYLLENIAIERKRAEFEKLLAGDNWHEAFRIIAETNICAYLPGLKNKKSEIEKFLSYDGKNLTTSEMWSLLLFCLKLSEKAAESFLRDWRLSVKEIKHILSILMYLERRLEKDWSVYDLFKAGSIVIESVEKLYLTIKRLNDWTEIERLLTTYQELPIKDSKDVAATGTDLMKWFNRNGGPWVKESLVQIEQAILNGIVKNDKQNIKEWLLACSQN</sequence>
<comment type="cofactor">
    <cofactor evidence="1 11">
        <name>Mg(2+)</name>
        <dbReference type="ChEBI" id="CHEBI:18420"/>
    </cofactor>
</comment>
<keyword evidence="16" id="KW-1185">Reference proteome</keyword>
<feature type="domain" description="CCA-adding enzyme C-terminal" evidence="14">
    <location>
        <begin position="246"/>
        <end position="393"/>
    </location>
</feature>
<dbReference type="Gene3D" id="1.20.58.560">
    <property type="match status" value="1"/>
</dbReference>
<keyword evidence="2 11" id="KW-0808">Transferase</keyword>
<evidence type="ECO:0000256" key="5">
    <source>
        <dbReference type="ARBA" id="ARBA00022723"/>
    </source>
</evidence>
<dbReference type="AlphaFoldDB" id="A0A3Q9QWG6"/>
<dbReference type="Gene3D" id="1.10.110.30">
    <property type="match status" value="1"/>
</dbReference>
<evidence type="ECO:0000256" key="6">
    <source>
        <dbReference type="ARBA" id="ARBA00022741"/>
    </source>
</evidence>
<dbReference type="KEGG" id="nmk:CHR53_18730"/>
<keyword evidence="9 11" id="KW-0460">Magnesium</keyword>
<dbReference type="PANTHER" id="PTHR46173:SF1">
    <property type="entry name" value="CCA TRNA NUCLEOTIDYLTRANSFERASE 1, MITOCHONDRIAL"/>
    <property type="match status" value="1"/>
</dbReference>
<evidence type="ECO:0000259" key="13">
    <source>
        <dbReference type="Pfam" id="PF12627"/>
    </source>
</evidence>
<evidence type="ECO:0000256" key="2">
    <source>
        <dbReference type="ARBA" id="ARBA00022679"/>
    </source>
</evidence>
<feature type="binding site" evidence="11">
    <location>
        <position position="157"/>
    </location>
    <ligand>
        <name>ATP</name>
        <dbReference type="ChEBI" id="CHEBI:30616"/>
    </ligand>
</feature>
<comment type="miscellaneous">
    <text evidence="11">A single active site specifically recognizes both ATP and CTP and is responsible for their addition.</text>
</comment>
<dbReference type="InterPro" id="IPR023068">
    <property type="entry name" value="CCA-adding_enz_firmicutes"/>
</dbReference>
<dbReference type="PANTHER" id="PTHR46173">
    <property type="entry name" value="CCA TRNA NUCLEOTIDYLTRANSFERASE 1, MITOCHONDRIAL"/>
    <property type="match status" value="1"/>
</dbReference>
<keyword evidence="10 11" id="KW-0694">RNA-binding</keyword>
<comment type="catalytic activity">
    <reaction evidence="11">
        <text>a tRNA with a 3' CCA end + 2 CTP + ATP = a tRNA with a 3' CCACCA end + 3 diphosphate</text>
        <dbReference type="Rhea" id="RHEA:76235"/>
        <dbReference type="Rhea" id="RHEA-COMP:10468"/>
        <dbReference type="Rhea" id="RHEA-COMP:18655"/>
        <dbReference type="ChEBI" id="CHEBI:30616"/>
        <dbReference type="ChEBI" id="CHEBI:33019"/>
        <dbReference type="ChEBI" id="CHEBI:37563"/>
        <dbReference type="ChEBI" id="CHEBI:83071"/>
        <dbReference type="ChEBI" id="CHEBI:195187"/>
    </reaction>
</comment>
<gene>
    <name evidence="11" type="primary">cca</name>
    <name evidence="15" type="ORF">CHR53_18730</name>
</gene>
<comment type="function">
    <text evidence="11">Catalyzes the addition and repair of the essential 3'-terminal CCA sequence in tRNAs without using a nucleic acid template. Adds these three nucleotides in the order of C, C, and A to the tRNA nucleotide-73, using CTP and ATP as substrates and producing inorganic pyrophosphate. tRNA 3'-terminal CCA addition is required both for tRNA processing and repair. Also involved in tRNA surveillance by mediating tandem CCA addition to generate a CCACCA at the 3' terminus of unstable tRNAs. While stable tRNAs receive only 3'-terminal CCA, unstable tRNAs are marked with CCACCA and rapidly degraded.</text>
</comment>
<dbReference type="Pfam" id="PF13735">
    <property type="entry name" value="tRNA_NucTran2_2"/>
    <property type="match status" value="1"/>
</dbReference>
<keyword evidence="6 11" id="KW-0547">Nucleotide-binding</keyword>
<keyword evidence="4 11" id="KW-0548">Nucleotidyltransferase</keyword>
<feature type="binding site" evidence="11">
    <location>
        <position position="42"/>
    </location>
    <ligand>
        <name>Mg(2+)</name>
        <dbReference type="ChEBI" id="CHEBI:18420"/>
    </ligand>
</feature>
<dbReference type="GO" id="GO:0001680">
    <property type="term" value="P:tRNA 3'-terminal CCA addition"/>
    <property type="evidence" value="ECO:0007669"/>
    <property type="project" value="UniProtKB-UniRule"/>
</dbReference>
<feature type="binding site" evidence="11">
    <location>
        <position position="30"/>
    </location>
    <ligand>
        <name>CTP</name>
        <dbReference type="ChEBI" id="CHEBI:37563"/>
    </ligand>
</feature>